<dbReference type="GO" id="GO:0031012">
    <property type="term" value="C:extracellular matrix"/>
    <property type="evidence" value="ECO:0007669"/>
    <property type="project" value="TreeGrafter"/>
</dbReference>
<sequence>MAREVDLGVVVPSIGANGNWYMGDVDLGKPSQGVQGPAGAKGDTGEQGPQGPKGDDGTGVNIKGSVTSETELPGSGVAGDAYLDGNGNLWVYVGSGGDSTNGLFKNAGNIKGPKGDQGPKGDTGETGPQGQKGDQGEKGETGAQGARGPQGIQGPQGETGPQGPQGPAGKDGVTPELTLEDGHLIATYAETDENALTE</sequence>
<comment type="caution">
    <text evidence="2">The sequence shown here is derived from an EMBL/GenBank/DDBJ whole genome shotgun (WGS) entry which is preliminary data.</text>
</comment>
<dbReference type="GO" id="GO:0030020">
    <property type="term" value="F:extracellular matrix structural constituent conferring tensile strength"/>
    <property type="evidence" value="ECO:0007669"/>
    <property type="project" value="TreeGrafter"/>
</dbReference>
<proteinExistence type="predicted"/>
<evidence type="ECO:0000256" key="1">
    <source>
        <dbReference type="SAM" id="MobiDB-lite"/>
    </source>
</evidence>
<dbReference type="RefSeq" id="WP_117446280.1">
    <property type="nucleotide sequence ID" value="NZ_QUSK01000013.1"/>
</dbReference>
<dbReference type="InterPro" id="IPR050149">
    <property type="entry name" value="Collagen_superfamily"/>
</dbReference>
<dbReference type="Pfam" id="PF01391">
    <property type="entry name" value="Collagen"/>
    <property type="match status" value="1"/>
</dbReference>
<gene>
    <name evidence="2" type="ORF">DXC78_06530</name>
</gene>
<dbReference type="InterPro" id="IPR008160">
    <property type="entry name" value="Collagen"/>
</dbReference>
<keyword evidence="2" id="KW-0176">Collagen</keyword>
<evidence type="ECO:0000313" key="3">
    <source>
        <dbReference type="Proteomes" id="UP000260721"/>
    </source>
</evidence>
<feature type="compositionally biased region" description="Low complexity" evidence="1">
    <location>
        <begin position="141"/>
        <end position="168"/>
    </location>
</feature>
<protein>
    <submittedName>
        <fullName evidence="2">Collagen-like protein</fullName>
    </submittedName>
</protein>
<dbReference type="AlphaFoldDB" id="A0A3E3E4F9"/>
<dbReference type="GO" id="GO:0030198">
    <property type="term" value="P:extracellular matrix organization"/>
    <property type="evidence" value="ECO:0007669"/>
    <property type="project" value="TreeGrafter"/>
</dbReference>
<feature type="compositionally biased region" description="Basic and acidic residues" evidence="1">
    <location>
        <begin position="113"/>
        <end position="123"/>
    </location>
</feature>
<feature type="region of interest" description="Disordered" evidence="1">
    <location>
        <begin position="104"/>
        <end position="198"/>
    </location>
</feature>
<dbReference type="GO" id="GO:0005615">
    <property type="term" value="C:extracellular space"/>
    <property type="evidence" value="ECO:0007669"/>
    <property type="project" value="TreeGrafter"/>
</dbReference>
<dbReference type="PANTHER" id="PTHR24023">
    <property type="entry name" value="COLLAGEN ALPHA"/>
    <property type="match status" value="1"/>
</dbReference>
<name>A0A3E3E4F9_9FIRM</name>
<organism evidence="2 3">
    <name type="scientific">Faecalicoccus pleomorphus</name>
    <dbReference type="NCBI Taxonomy" id="1323"/>
    <lineage>
        <taxon>Bacteria</taxon>
        <taxon>Bacillati</taxon>
        <taxon>Bacillota</taxon>
        <taxon>Erysipelotrichia</taxon>
        <taxon>Erysipelotrichales</taxon>
        <taxon>Erysipelotrichaceae</taxon>
        <taxon>Faecalicoccus</taxon>
    </lineage>
</organism>
<dbReference type="Proteomes" id="UP000260721">
    <property type="component" value="Unassembled WGS sequence"/>
</dbReference>
<accession>A0A3E3E4F9</accession>
<evidence type="ECO:0000313" key="2">
    <source>
        <dbReference type="EMBL" id="RGD76342.1"/>
    </source>
</evidence>
<dbReference type="PANTHER" id="PTHR24023:SF1082">
    <property type="entry name" value="COLLAGEN TRIPLE HELIX REPEAT"/>
    <property type="match status" value="1"/>
</dbReference>
<dbReference type="EMBL" id="QUSK01000013">
    <property type="protein sequence ID" value="RGD76342.1"/>
    <property type="molecule type" value="Genomic_DNA"/>
</dbReference>
<feature type="region of interest" description="Disordered" evidence="1">
    <location>
        <begin position="26"/>
        <end position="76"/>
    </location>
</feature>
<reference evidence="2 3" key="1">
    <citation type="submission" date="2018-08" db="EMBL/GenBank/DDBJ databases">
        <title>A genome reference for cultivated species of the human gut microbiota.</title>
        <authorList>
            <person name="Zou Y."/>
            <person name="Xue W."/>
            <person name="Luo G."/>
        </authorList>
    </citation>
    <scope>NUCLEOTIDE SEQUENCE [LARGE SCALE GENOMIC DNA]</scope>
    <source>
        <strain evidence="2 3">TF08-11</strain>
    </source>
</reference>